<evidence type="ECO:0000313" key="1">
    <source>
        <dbReference type="EMBL" id="KAA1083079.1"/>
    </source>
</evidence>
<gene>
    <name evidence="1" type="ORF">PGT21_024587</name>
</gene>
<organism evidence="1 2">
    <name type="scientific">Puccinia graminis f. sp. tritici</name>
    <dbReference type="NCBI Taxonomy" id="56615"/>
    <lineage>
        <taxon>Eukaryota</taxon>
        <taxon>Fungi</taxon>
        <taxon>Dikarya</taxon>
        <taxon>Basidiomycota</taxon>
        <taxon>Pucciniomycotina</taxon>
        <taxon>Pucciniomycetes</taxon>
        <taxon>Pucciniales</taxon>
        <taxon>Pucciniaceae</taxon>
        <taxon>Puccinia</taxon>
    </lineage>
</organism>
<comment type="caution">
    <text evidence="1">The sequence shown here is derived from an EMBL/GenBank/DDBJ whole genome shotgun (WGS) entry which is preliminary data.</text>
</comment>
<accession>A0A5B0N583</accession>
<dbReference type="AlphaFoldDB" id="A0A5B0N583"/>
<keyword evidence="2" id="KW-1185">Reference proteome</keyword>
<evidence type="ECO:0000313" key="2">
    <source>
        <dbReference type="Proteomes" id="UP000324748"/>
    </source>
</evidence>
<protein>
    <submittedName>
        <fullName evidence="1">Uncharacterized protein</fullName>
    </submittedName>
</protein>
<name>A0A5B0N583_PUCGR</name>
<dbReference type="Proteomes" id="UP000324748">
    <property type="component" value="Unassembled WGS sequence"/>
</dbReference>
<proteinExistence type="predicted"/>
<sequence>MRYLCLRSNMVQNPCIFLSQWFPPCHSNISENTEIRIGSPIVSSWLDFLTPFNPTEPSRFWHLTKSSYPNTALRQRAPLVPSDLRSVATVVLALTPWRNDPLLQCKQQAGKPSQAVVLGYK</sequence>
<dbReference type="EMBL" id="VSWC01000119">
    <property type="protein sequence ID" value="KAA1083079.1"/>
    <property type="molecule type" value="Genomic_DNA"/>
</dbReference>
<reference evidence="1 2" key="1">
    <citation type="submission" date="2019-05" db="EMBL/GenBank/DDBJ databases">
        <title>Emergence of the Ug99 lineage of the wheat stem rust pathogen through somatic hybridization.</title>
        <authorList>
            <person name="Li F."/>
            <person name="Upadhyaya N.M."/>
            <person name="Sperschneider J."/>
            <person name="Matny O."/>
            <person name="Nguyen-Phuc H."/>
            <person name="Mago R."/>
            <person name="Raley C."/>
            <person name="Miller M.E."/>
            <person name="Silverstein K.A.T."/>
            <person name="Henningsen E."/>
            <person name="Hirsch C.D."/>
            <person name="Visser B."/>
            <person name="Pretorius Z.A."/>
            <person name="Steffenson B.J."/>
            <person name="Schwessinger B."/>
            <person name="Dodds P.N."/>
            <person name="Figueroa M."/>
        </authorList>
    </citation>
    <scope>NUCLEOTIDE SEQUENCE [LARGE SCALE GENOMIC DNA]</scope>
    <source>
        <strain evidence="1">21-0</strain>
    </source>
</reference>